<sequence length="157" mass="16999">MACFLAGRRVALRAFGGLLQRESLHKPWGVNPGYLYNAPDDRDSSFLTQAQMSSIKTVEFAEWLGTSRAAWHWPVKLHVASALAAQSGPVLMLRHRSNKAWQKLDFGDDDAPCKRLASVAGEDDALFAGPKCTTTMGRGGFVLLSDAAAAQPPPDSE</sequence>
<proteinExistence type="predicted"/>
<name>R0KJ73_EXST2</name>
<evidence type="ECO:0000313" key="1">
    <source>
        <dbReference type="EMBL" id="EOA88052.1"/>
    </source>
</evidence>
<accession>R0KJ73</accession>
<gene>
    <name evidence="1" type="ORF">SETTUDRAFT_38739</name>
</gene>
<reference evidence="1 2" key="2">
    <citation type="journal article" date="2013" name="PLoS Genet.">
        <title>Comparative genome structure, secondary metabolite, and effector coding capacity across Cochliobolus pathogens.</title>
        <authorList>
            <person name="Condon B.J."/>
            <person name="Leng Y."/>
            <person name="Wu D."/>
            <person name="Bushley K.E."/>
            <person name="Ohm R.A."/>
            <person name="Otillar R."/>
            <person name="Martin J."/>
            <person name="Schackwitz W."/>
            <person name="Grimwood J."/>
            <person name="MohdZainudin N."/>
            <person name="Xue C."/>
            <person name="Wang R."/>
            <person name="Manning V.A."/>
            <person name="Dhillon B."/>
            <person name="Tu Z.J."/>
            <person name="Steffenson B.J."/>
            <person name="Salamov A."/>
            <person name="Sun H."/>
            <person name="Lowry S."/>
            <person name="LaButti K."/>
            <person name="Han J."/>
            <person name="Copeland A."/>
            <person name="Lindquist E."/>
            <person name="Barry K."/>
            <person name="Schmutz J."/>
            <person name="Baker S.E."/>
            <person name="Ciuffetti L.M."/>
            <person name="Grigoriev I.V."/>
            <person name="Zhong S."/>
            <person name="Turgeon B.G."/>
        </authorList>
    </citation>
    <scope>NUCLEOTIDE SEQUENCE [LARGE SCALE GENOMIC DNA]</scope>
    <source>
        <strain evidence="2">28A</strain>
    </source>
</reference>
<keyword evidence="2" id="KW-1185">Reference proteome</keyword>
<dbReference type="EMBL" id="KB908548">
    <property type="protein sequence ID" value="EOA88052.1"/>
    <property type="molecule type" value="Genomic_DNA"/>
</dbReference>
<protein>
    <submittedName>
        <fullName evidence="1">Uncharacterized protein</fullName>
    </submittedName>
</protein>
<organism evidence="1 2">
    <name type="scientific">Exserohilum turcicum (strain 28A)</name>
    <name type="common">Northern leaf blight fungus</name>
    <name type="synonym">Setosphaeria turcica</name>
    <dbReference type="NCBI Taxonomy" id="671987"/>
    <lineage>
        <taxon>Eukaryota</taxon>
        <taxon>Fungi</taxon>
        <taxon>Dikarya</taxon>
        <taxon>Ascomycota</taxon>
        <taxon>Pezizomycotina</taxon>
        <taxon>Dothideomycetes</taxon>
        <taxon>Pleosporomycetidae</taxon>
        <taxon>Pleosporales</taxon>
        <taxon>Pleosporineae</taxon>
        <taxon>Pleosporaceae</taxon>
        <taxon>Exserohilum</taxon>
    </lineage>
</organism>
<evidence type="ECO:0000313" key="2">
    <source>
        <dbReference type="Proteomes" id="UP000016935"/>
    </source>
</evidence>
<dbReference type="Proteomes" id="UP000016935">
    <property type="component" value="Unassembled WGS sequence"/>
</dbReference>
<dbReference type="AlphaFoldDB" id="R0KJ73"/>
<reference evidence="1 2" key="1">
    <citation type="journal article" date="2012" name="PLoS Pathog.">
        <title>Diverse lifestyles and strategies of plant pathogenesis encoded in the genomes of eighteen Dothideomycetes fungi.</title>
        <authorList>
            <person name="Ohm R.A."/>
            <person name="Feau N."/>
            <person name="Henrissat B."/>
            <person name="Schoch C.L."/>
            <person name="Horwitz B.A."/>
            <person name="Barry K.W."/>
            <person name="Condon B.J."/>
            <person name="Copeland A.C."/>
            <person name="Dhillon B."/>
            <person name="Glaser F."/>
            <person name="Hesse C.N."/>
            <person name="Kosti I."/>
            <person name="LaButti K."/>
            <person name="Lindquist E.A."/>
            <person name="Lucas S."/>
            <person name="Salamov A.A."/>
            <person name="Bradshaw R.E."/>
            <person name="Ciuffetti L."/>
            <person name="Hamelin R.C."/>
            <person name="Kema G.H.J."/>
            <person name="Lawrence C."/>
            <person name="Scott J.A."/>
            <person name="Spatafora J.W."/>
            <person name="Turgeon B.G."/>
            <person name="de Wit P.J.G.M."/>
            <person name="Zhong S."/>
            <person name="Goodwin S.B."/>
            <person name="Grigoriev I.V."/>
        </authorList>
    </citation>
    <scope>NUCLEOTIDE SEQUENCE [LARGE SCALE GENOMIC DNA]</scope>
    <source>
        <strain evidence="2">28A</strain>
    </source>
</reference>
<dbReference type="GeneID" id="19404386"/>
<dbReference type="RefSeq" id="XP_008024077.1">
    <property type="nucleotide sequence ID" value="XM_008025886.1"/>
</dbReference>
<dbReference type="HOGENOM" id="CLU_1679036_0_0_1"/>